<dbReference type="AlphaFoldDB" id="A0A8T3BK93"/>
<sequence length="619" mass="69661">MQELSSVGHFYTWHNQQQHNPIHIKLDRVLVNDLWLLNFPNSFYKVADPDCSDHSPLILVNSLEAKCGHRFLYKNYCAKIPEFWECLVEAFSLPNKSSPLSSFNFKLKLLKNSLKHKQWANANNLQIEIDTLEALQNSIITQIQSDLLDSQLNGRLKLINSKLAHSQTALTSWITQRAKVNWLTHGEDDLKFLYSKINIAKNYNRIKEITNEQGTFFSKEDIAKVFINHYKTLVNTPAPTVLNHQAVDIPAGNVIPAHLTSILIAPVTIEEIKHIVFTGKSNTAPGPDGFTFDFYKSTWNVIQHQLCSAVISFFNTGFMPNQTKATAIALIPKNPHASNVKDYRPIALCNVIYKIIAKIIANRMKIVMPLIIHPSQGGFIHKRIISDNILLATDILGCFNLKANQIFLCAKFDITKAFDMVSRDFLYDRLQAKGFPTLFISWIKACTSDVHFSICINGALEGFFNSSSGIRQGCPLSPYLFSIIMDGLSTKFDTATSNNTFKGIQAGNCEVSHLIFADDLLVFGTATINNAHTINDILRDFAAVTGLKVNPTKSSILISNNTTVANDICNILNIQQSFTPIKYLGLPMFYKKLNIGDFNLCFKKSLLFRRLESQNPFLS</sequence>
<dbReference type="SMR" id="A0A8T3BK93"/>
<evidence type="ECO:0000313" key="3">
    <source>
        <dbReference type="Proteomes" id="UP000829196"/>
    </source>
</evidence>
<evidence type="ECO:0000259" key="1">
    <source>
        <dbReference type="PROSITE" id="PS50878"/>
    </source>
</evidence>
<name>A0A8T3BK93_DENNO</name>
<accession>A0A8T3BK93</accession>
<dbReference type="Proteomes" id="UP000829196">
    <property type="component" value="Unassembled WGS sequence"/>
</dbReference>
<dbReference type="PANTHER" id="PTHR31635">
    <property type="entry name" value="REVERSE TRANSCRIPTASE DOMAIN-CONTAINING PROTEIN-RELATED"/>
    <property type="match status" value="1"/>
</dbReference>
<dbReference type="InterPro" id="IPR036691">
    <property type="entry name" value="Endo/exonu/phosph_ase_sf"/>
</dbReference>
<dbReference type="PANTHER" id="PTHR31635:SF196">
    <property type="entry name" value="REVERSE TRANSCRIPTASE DOMAIN-CONTAINING PROTEIN-RELATED"/>
    <property type="match status" value="1"/>
</dbReference>
<proteinExistence type="predicted"/>
<dbReference type="Pfam" id="PF00078">
    <property type="entry name" value="RVT_1"/>
    <property type="match status" value="1"/>
</dbReference>
<dbReference type="OrthoDB" id="694486at2759"/>
<gene>
    <name evidence="2" type="ORF">KFK09_009711</name>
</gene>
<dbReference type="InterPro" id="IPR043502">
    <property type="entry name" value="DNA/RNA_pol_sf"/>
</dbReference>
<evidence type="ECO:0000313" key="2">
    <source>
        <dbReference type="EMBL" id="KAI0513681.1"/>
    </source>
</evidence>
<comment type="caution">
    <text evidence="2">The sequence shown here is derived from an EMBL/GenBank/DDBJ whole genome shotgun (WGS) entry which is preliminary data.</text>
</comment>
<keyword evidence="3" id="KW-1185">Reference proteome</keyword>
<reference evidence="2" key="1">
    <citation type="journal article" date="2022" name="Front. Genet.">
        <title>Chromosome-Scale Assembly of the Dendrobium nobile Genome Provides Insights Into the Molecular Mechanism of the Biosynthesis of the Medicinal Active Ingredient of Dendrobium.</title>
        <authorList>
            <person name="Xu Q."/>
            <person name="Niu S.-C."/>
            <person name="Li K.-L."/>
            <person name="Zheng P.-J."/>
            <person name="Zhang X.-J."/>
            <person name="Jia Y."/>
            <person name="Liu Y."/>
            <person name="Niu Y.-X."/>
            <person name="Yu L.-H."/>
            <person name="Chen D.-F."/>
            <person name="Zhang G.-Q."/>
        </authorList>
    </citation>
    <scope>NUCLEOTIDE SEQUENCE</scope>
    <source>
        <tissue evidence="2">Leaf</tissue>
    </source>
</reference>
<dbReference type="EMBL" id="JAGYWB010000008">
    <property type="protein sequence ID" value="KAI0513681.1"/>
    <property type="molecule type" value="Genomic_DNA"/>
</dbReference>
<feature type="domain" description="Reverse transcriptase" evidence="1">
    <location>
        <begin position="312"/>
        <end position="588"/>
    </location>
</feature>
<protein>
    <recommendedName>
        <fullName evidence="1">Reverse transcriptase domain-containing protein</fullName>
    </recommendedName>
</protein>
<dbReference type="SUPFAM" id="SSF56219">
    <property type="entry name" value="DNase I-like"/>
    <property type="match status" value="1"/>
</dbReference>
<dbReference type="SUPFAM" id="SSF56672">
    <property type="entry name" value="DNA/RNA polymerases"/>
    <property type="match status" value="1"/>
</dbReference>
<dbReference type="InterPro" id="IPR000477">
    <property type="entry name" value="RT_dom"/>
</dbReference>
<dbReference type="PROSITE" id="PS50878">
    <property type="entry name" value="RT_POL"/>
    <property type="match status" value="1"/>
</dbReference>
<dbReference type="CDD" id="cd01650">
    <property type="entry name" value="RT_nLTR_like"/>
    <property type="match status" value="1"/>
</dbReference>
<organism evidence="2 3">
    <name type="scientific">Dendrobium nobile</name>
    <name type="common">Orchid</name>
    <dbReference type="NCBI Taxonomy" id="94219"/>
    <lineage>
        <taxon>Eukaryota</taxon>
        <taxon>Viridiplantae</taxon>
        <taxon>Streptophyta</taxon>
        <taxon>Embryophyta</taxon>
        <taxon>Tracheophyta</taxon>
        <taxon>Spermatophyta</taxon>
        <taxon>Magnoliopsida</taxon>
        <taxon>Liliopsida</taxon>
        <taxon>Asparagales</taxon>
        <taxon>Orchidaceae</taxon>
        <taxon>Epidendroideae</taxon>
        <taxon>Malaxideae</taxon>
        <taxon>Dendrobiinae</taxon>
        <taxon>Dendrobium</taxon>
    </lineage>
</organism>